<dbReference type="EMBL" id="CAJHUB010000658">
    <property type="protein sequence ID" value="CAD7670501.1"/>
    <property type="molecule type" value="Genomic_DNA"/>
</dbReference>
<feature type="compositionally biased region" description="Low complexity" evidence="1">
    <location>
        <begin position="35"/>
        <end position="57"/>
    </location>
</feature>
<feature type="region of interest" description="Disordered" evidence="1">
    <location>
        <begin position="1"/>
        <end position="133"/>
    </location>
</feature>
<name>A0A811Y894_NYCPR</name>
<evidence type="ECO:0000313" key="2">
    <source>
        <dbReference type="EMBL" id="CAD7670501.1"/>
    </source>
</evidence>
<keyword evidence="3" id="KW-1185">Reference proteome</keyword>
<organism evidence="2 3">
    <name type="scientific">Nyctereutes procyonoides</name>
    <name type="common">Raccoon dog</name>
    <name type="synonym">Canis procyonoides</name>
    <dbReference type="NCBI Taxonomy" id="34880"/>
    <lineage>
        <taxon>Eukaryota</taxon>
        <taxon>Metazoa</taxon>
        <taxon>Chordata</taxon>
        <taxon>Craniata</taxon>
        <taxon>Vertebrata</taxon>
        <taxon>Euteleostomi</taxon>
        <taxon>Mammalia</taxon>
        <taxon>Eutheria</taxon>
        <taxon>Laurasiatheria</taxon>
        <taxon>Carnivora</taxon>
        <taxon>Caniformia</taxon>
        <taxon>Canidae</taxon>
        <taxon>Nyctereutes</taxon>
    </lineage>
</organism>
<comment type="caution">
    <text evidence="2">The sequence shown here is derived from an EMBL/GenBank/DDBJ whole genome shotgun (WGS) entry which is preliminary data.</text>
</comment>
<dbReference type="AlphaFoldDB" id="A0A811Y894"/>
<evidence type="ECO:0000313" key="3">
    <source>
        <dbReference type="Proteomes" id="UP000645828"/>
    </source>
</evidence>
<sequence length="163" mass="16094">MLLAAPLRTRTSPALLPPGAALDGGLRAAPPPLAAPAAAAAAAAPEARAAGAHALAGGPRGTAPTDAAELLRASPERRHPAPAPQPAGPARPVAGGRRPPAGEGTHGEGAPPIAGTLLGPALRPPRPRGTVPGWKILPQVSSVSRRLGEGIRPTWKCNEACGC</sequence>
<feature type="compositionally biased region" description="Low complexity" evidence="1">
    <location>
        <begin position="90"/>
        <end position="103"/>
    </location>
</feature>
<dbReference type="Proteomes" id="UP000645828">
    <property type="component" value="Unassembled WGS sequence"/>
</dbReference>
<proteinExistence type="predicted"/>
<gene>
    <name evidence="2" type="ORF">NYPRO_LOCUS3296</name>
</gene>
<evidence type="ECO:0000256" key="1">
    <source>
        <dbReference type="SAM" id="MobiDB-lite"/>
    </source>
</evidence>
<accession>A0A811Y894</accession>
<feature type="compositionally biased region" description="Low complexity" evidence="1">
    <location>
        <begin position="13"/>
        <end position="28"/>
    </location>
</feature>
<reference evidence="2" key="1">
    <citation type="submission" date="2020-12" db="EMBL/GenBank/DDBJ databases">
        <authorList>
            <consortium name="Molecular Ecology Group"/>
        </authorList>
    </citation>
    <scope>NUCLEOTIDE SEQUENCE</scope>
    <source>
        <strain evidence="2">TBG_1078</strain>
    </source>
</reference>
<protein>
    <submittedName>
        <fullName evidence="2">(raccoon dog) hypothetical protein</fullName>
    </submittedName>
</protein>